<keyword evidence="1" id="KW-0596">Phosphopantetheine</keyword>
<dbReference type="InterPro" id="IPR011004">
    <property type="entry name" value="Trimer_LpxA-like_sf"/>
</dbReference>
<feature type="region of interest" description="Disordered" evidence="3">
    <location>
        <begin position="518"/>
        <end position="538"/>
    </location>
</feature>
<evidence type="ECO:0000256" key="2">
    <source>
        <dbReference type="ARBA" id="ARBA00022553"/>
    </source>
</evidence>
<dbReference type="PROSITE" id="PS50075">
    <property type="entry name" value="CARRIER"/>
    <property type="match status" value="1"/>
</dbReference>
<dbReference type="Proteomes" id="UP001437256">
    <property type="component" value="Unassembled WGS sequence"/>
</dbReference>
<keyword evidence="4" id="KW-1133">Transmembrane helix</keyword>
<keyword evidence="4" id="KW-0812">Transmembrane</keyword>
<dbReference type="SUPFAM" id="SSF56801">
    <property type="entry name" value="Acetyl-CoA synthetase-like"/>
    <property type="match status" value="2"/>
</dbReference>
<protein>
    <recommendedName>
        <fullName evidence="5">Carrier domain-containing protein</fullName>
    </recommendedName>
</protein>
<evidence type="ECO:0000256" key="4">
    <source>
        <dbReference type="SAM" id="Phobius"/>
    </source>
</evidence>
<dbReference type="EMBL" id="JBBXMP010000116">
    <property type="protein sequence ID" value="KAL0062053.1"/>
    <property type="molecule type" value="Genomic_DNA"/>
</dbReference>
<dbReference type="Pfam" id="PF00501">
    <property type="entry name" value="AMP-binding"/>
    <property type="match status" value="1"/>
</dbReference>
<dbReference type="InterPro" id="IPR045851">
    <property type="entry name" value="AMP-bd_C_sf"/>
</dbReference>
<dbReference type="InterPro" id="IPR042099">
    <property type="entry name" value="ANL_N_sf"/>
</dbReference>
<keyword evidence="4" id="KW-0472">Membrane</keyword>
<evidence type="ECO:0000313" key="6">
    <source>
        <dbReference type="EMBL" id="KAL0062053.1"/>
    </source>
</evidence>
<evidence type="ECO:0000259" key="5">
    <source>
        <dbReference type="PROSITE" id="PS50075"/>
    </source>
</evidence>
<dbReference type="InterPro" id="IPR000873">
    <property type="entry name" value="AMP-dep_synth/lig_dom"/>
</dbReference>
<dbReference type="Gene3D" id="2.160.10.10">
    <property type="entry name" value="Hexapeptide repeat proteins"/>
    <property type="match status" value="2"/>
</dbReference>
<evidence type="ECO:0000313" key="7">
    <source>
        <dbReference type="Proteomes" id="UP001437256"/>
    </source>
</evidence>
<proteinExistence type="predicted"/>
<dbReference type="Gene3D" id="3.40.50.12780">
    <property type="entry name" value="N-terminal domain of ligase-like"/>
    <property type="match status" value="1"/>
</dbReference>
<name>A0ABR2ZL26_9AGAR</name>
<dbReference type="Pfam" id="PF00550">
    <property type="entry name" value="PP-binding"/>
    <property type="match status" value="1"/>
</dbReference>
<reference evidence="6 7" key="1">
    <citation type="submission" date="2024-05" db="EMBL/GenBank/DDBJ databases">
        <title>A draft genome resource for the thread blight pathogen Marasmius tenuissimus strain MS-2.</title>
        <authorList>
            <person name="Yulfo-Soto G.E."/>
            <person name="Baruah I.K."/>
            <person name="Amoako-Attah I."/>
            <person name="Bukari Y."/>
            <person name="Meinhardt L.W."/>
            <person name="Bailey B.A."/>
            <person name="Cohen S.P."/>
        </authorList>
    </citation>
    <scope>NUCLEOTIDE SEQUENCE [LARGE SCALE GENOMIC DNA]</scope>
    <source>
        <strain evidence="6 7">MS-2</strain>
    </source>
</reference>
<dbReference type="InterPro" id="IPR009081">
    <property type="entry name" value="PP-bd_ACP"/>
</dbReference>
<keyword evidence="2" id="KW-0597">Phosphoprotein</keyword>
<dbReference type="Gene3D" id="3.30.300.30">
    <property type="match status" value="2"/>
</dbReference>
<sequence>MMPLFHVGGVVRNLLSPVLSGGSTIVCPGFDAVAFWSISSALRATWYYAAPTIHNAILASQPSQIIPSRHLAIRMICNAAGGLLPSLALDLKERFDGAVVLPSYGMTECMPIASPPTTYQLDRPGCSGVACGPHISIRDPLNLERELSTGKHGAVSVRGFPMFSGYEISPNPRIPLDTSVFTSEGWFDTGDVGYLDEDGYLFITGRSKEIINKGGEVISPFEVEEAVSLAAKGIIKATLAFSVEHDVLQEAIGLVVVPAEGQPRIGLQQLQSIVKDSLHPSKWPFLLVYANDVPKNSAGKPQRINLAKRMGLPCFSDSLPFLSRHFEASISPLQANISDAIPCNPVSVDFSVVHRRLSGIPGVKEAVISPDPSEFPEAYLSLESDSVLDSSSITASLSLCLPGYAIPELHILHRALPRTPEGVVDFEMLEQYLYEQANLSMSPEASVIRDIFADLLNLEPSKINIESDFFLLGGNSLLLGKLAYQLRKATGVDVAIAALFTSSTVAGITALVDAESGSTRNSTFRDDSRSESPVVSPTGSTFKLLPNVTKSSSFEGFSKRPSSRHQNHPFVLLIQAIPFIFFFPLKFALTWTTFLFSLSALAVPHHDKIFWVRMGALLCSMLVSRLITRVVNPIVAIVFKWIVIGRYEPGVYPMWSNYHLRWWVVNQALATAGQGIFSWSQSLQCTYYRLLGAKIGRGVKIDKAAQLGELDLITLHDGCKIDKALVRGFCVERDGYFRLAPIVIGSNASINTMTQIAPGATIPGSSVYGPQSSSWEDPSPPEYAAYNRHNIAQVHWSLRLLIVWPIVVLVELASLAPWFVLLWRMLSLIFEVEPTHGAFAPVIVWFANPTRIGYHLAAKAVKATVVPVLKVLLGIVVKRVLGLNKECRGTPSQLFLLRQSVNSKLLSQRRLRDAFSVLGAHYENVSVVYRAMGAKIGRRVYWPGTGINCLDPELLEIGDDVVFGSRSELFTTDGHGSEKIIVGKGAMIADRVVLLPGTKVGARAVMGSGTLGTRNAEYLDSSTWMGSKNGKPMCLKPGTPSEKASPEKLGDTTTPFGRAFYERKASFYVLPYPLLLLINIVVVCSTAVYWSIAAVVAAVVLHSIHSSIPGFTVFESNWYQIPAVYGILAGIYIAVINIQAILALTWVTLAKWVLIGRRLVGEYDWDKSSYCQRWKLHLTLFGLVSNGFGGEGILKAISGTAYIVWYYRANGAKIGKGCSIFAGGELGLITEPDLVELGDNVSLDNCSVVAHINSRGRFSLNRLQIGDGCALRSGSRLLSGASMEDRAVLAEHTLLTSGEVAASSAVYVGWPGRMSQKH</sequence>
<feature type="domain" description="Carrier" evidence="5">
    <location>
        <begin position="442"/>
        <end position="516"/>
    </location>
</feature>
<dbReference type="SUPFAM" id="SSF47336">
    <property type="entry name" value="ACP-like"/>
    <property type="match status" value="1"/>
</dbReference>
<feature type="transmembrane region" description="Helical" evidence="4">
    <location>
        <begin position="570"/>
        <end position="598"/>
    </location>
</feature>
<organism evidence="6 7">
    <name type="scientific">Marasmius tenuissimus</name>
    <dbReference type="NCBI Taxonomy" id="585030"/>
    <lineage>
        <taxon>Eukaryota</taxon>
        <taxon>Fungi</taxon>
        <taxon>Dikarya</taxon>
        <taxon>Basidiomycota</taxon>
        <taxon>Agaricomycotina</taxon>
        <taxon>Agaricomycetes</taxon>
        <taxon>Agaricomycetidae</taxon>
        <taxon>Agaricales</taxon>
        <taxon>Marasmiineae</taxon>
        <taxon>Marasmiaceae</taxon>
        <taxon>Marasmius</taxon>
    </lineage>
</organism>
<gene>
    <name evidence="6" type="ORF">AAF712_011131</name>
</gene>
<comment type="caution">
    <text evidence="6">The sequence shown here is derived from an EMBL/GenBank/DDBJ whole genome shotgun (WGS) entry which is preliminary data.</text>
</comment>
<dbReference type="Gene3D" id="3.40.50.1820">
    <property type="entry name" value="alpha/beta hydrolase"/>
    <property type="match status" value="1"/>
</dbReference>
<dbReference type="SMART" id="SM00823">
    <property type="entry name" value="PKS_PP"/>
    <property type="match status" value="1"/>
</dbReference>
<keyword evidence="7" id="KW-1185">Reference proteome</keyword>
<dbReference type="PANTHER" id="PTHR43201">
    <property type="entry name" value="ACYL-COA SYNTHETASE"/>
    <property type="match status" value="1"/>
</dbReference>
<dbReference type="PANTHER" id="PTHR43201:SF10">
    <property type="entry name" value="CARRIER DOMAIN-CONTAINING PROTEIN"/>
    <property type="match status" value="1"/>
</dbReference>
<evidence type="ECO:0000256" key="3">
    <source>
        <dbReference type="SAM" id="MobiDB-lite"/>
    </source>
</evidence>
<dbReference type="InterPro" id="IPR036736">
    <property type="entry name" value="ACP-like_sf"/>
</dbReference>
<feature type="transmembrane region" description="Helical" evidence="4">
    <location>
        <begin position="1074"/>
        <end position="1104"/>
    </location>
</feature>
<dbReference type="SUPFAM" id="SSF51161">
    <property type="entry name" value="Trimeric LpxA-like enzymes"/>
    <property type="match status" value="3"/>
</dbReference>
<dbReference type="InterPro" id="IPR029058">
    <property type="entry name" value="AB_hydrolase_fold"/>
</dbReference>
<feature type="transmembrane region" description="Helical" evidence="4">
    <location>
        <begin position="796"/>
        <end position="821"/>
    </location>
</feature>
<dbReference type="InterPro" id="IPR020806">
    <property type="entry name" value="PKS_PP-bd"/>
</dbReference>
<feature type="transmembrane region" description="Helical" evidence="4">
    <location>
        <begin position="1124"/>
        <end position="1149"/>
    </location>
</feature>
<accession>A0ABR2ZL26</accession>
<evidence type="ECO:0000256" key="1">
    <source>
        <dbReference type="ARBA" id="ARBA00022450"/>
    </source>
</evidence>
<feature type="transmembrane region" description="Helical" evidence="4">
    <location>
        <begin position="610"/>
        <end position="627"/>
    </location>
</feature>